<dbReference type="Proteomes" id="UP001626550">
    <property type="component" value="Unassembled WGS sequence"/>
</dbReference>
<evidence type="ECO:0000313" key="2">
    <source>
        <dbReference type="Proteomes" id="UP001626550"/>
    </source>
</evidence>
<gene>
    <name evidence="1" type="ORF">Ciccas_009649</name>
</gene>
<comment type="caution">
    <text evidence="1">The sequence shown here is derived from an EMBL/GenBank/DDBJ whole genome shotgun (WGS) entry which is preliminary data.</text>
</comment>
<proteinExistence type="predicted"/>
<protein>
    <submittedName>
        <fullName evidence="1">Uncharacterized protein</fullName>
    </submittedName>
</protein>
<accession>A0ABD2Q0X6</accession>
<dbReference type="AlphaFoldDB" id="A0ABD2Q0X6"/>
<evidence type="ECO:0000313" key="1">
    <source>
        <dbReference type="EMBL" id="KAL3311766.1"/>
    </source>
</evidence>
<reference evidence="1 2" key="1">
    <citation type="submission" date="2024-11" db="EMBL/GenBank/DDBJ databases">
        <title>Adaptive evolution of stress response genes in parasites aligns with host niche diversity.</title>
        <authorList>
            <person name="Hahn C."/>
            <person name="Resl P."/>
        </authorList>
    </citation>
    <scope>NUCLEOTIDE SEQUENCE [LARGE SCALE GENOMIC DNA]</scope>
    <source>
        <strain evidence="1">EGGRZ-B1_66</strain>
        <tissue evidence="1">Body</tissue>
    </source>
</reference>
<name>A0ABD2Q0X6_9PLAT</name>
<sequence length="400" mass="46043">MKCFNRAPLDVDKPVIQELRFSKECTVFVNIVKYGSIIQKFSYDAFNEEVKSLIKKLKSELVWENVEQFVVDLIAMLNHEDMPMSTRLSDVKTYLEDISNYLTEEVEGSMGIIADFDHFSEEINKCYLDGQRMIAYNYFLSKSAICHQEWFTEKASGTHRQTKTFLVQMLLIKLVVKMVELDSVNMGTNSLTCQQEKVYSDFSRDELFTICSVSGLFAFKLDWDDKAWSVAFETYPKDTMIKQLSKYRDERSRLAQGKQLNFNTFLKILLIALVSNKLSRAEKVAQLDETCVILTGKRESLKKKYPNEWAKASADFDQLLQQMEAAWNETQGLGGVKKAADLFMNKSVDLSQAWKIIEDELGIMNQLLCMGPLTELLAQIDKATEPPANWLIYSYKDDDV</sequence>
<keyword evidence="2" id="KW-1185">Reference proteome</keyword>
<organism evidence="1 2">
    <name type="scientific">Cichlidogyrus casuarinus</name>
    <dbReference type="NCBI Taxonomy" id="1844966"/>
    <lineage>
        <taxon>Eukaryota</taxon>
        <taxon>Metazoa</taxon>
        <taxon>Spiralia</taxon>
        <taxon>Lophotrochozoa</taxon>
        <taxon>Platyhelminthes</taxon>
        <taxon>Monogenea</taxon>
        <taxon>Monopisthocotylea</taxon>
        <taxon>Dactylogyridea</taxon>
        <taxon>Ancyrocephalidae</taxon>
        <taxon>Cichlidogyrus</taxon>
    </lineage>
</organism>
<dbReference type="EMBL" id="JBJKFK010002027">
    <property type="protein sequence ID" value="KAL3311766.1"/>
    <property type="molecule type" value="Genomic_DNA"/>
</dbReference>